<organism evidence="2 3">
    <name type="scientific">Phytophthora citrophthora</name>
    <dbReference type="NCBI Taxonomy" id="4793"/>
    <lineage>
        <taxon>Eukaryota</taxon>
        <taxon>Sar</taxon>
        <taxon>Stramenopiles</taxon>
        <taxon>Oomycota</taxon>
        <taxon>Peronosporomycetes</taxon>
        <taxon>Peronosporales</taxon>
        <taxon>Peronosporaceae</taxon>
        <taxon>Phytophthora</taxon>
    </lineage>
</organism>
<evidence type="ECO:0008006" key="4">
    <source>
        <dbReference type="Google" id="ProtNLM"/>
    </source>
</evidence>
<dbReference type="Proteomes" id="UP001259832">
    <property type="component" value="Unassembled WGS sequence"/>
</dbReference>
<evidence type="ECO:0000256" key="1">
    <source>
        <dbReference type="SAM" id="MobiDB-lite"/>
    </source>
</evidence>
<dbReference type="EMBL" id="JASMQC010000041">
    <property type="protein sequence ID" value="KAK1930143.1"/>
    <property type="molecule type" value="Genomic_DNA"/>
</dbReference>
<proteinExistence type="predicted"/>
<dbReference type="AlphaFoldDB" id="A0AAD9LB72"/>
<keyword evidence="3" id="KW-1185">Reference proteome</keyword>
<accession>A0AAD9LB72</accession>
<evidence type="ECO:0000313" key="3">
    <source>
        <dbReference type="Proteomes" id="UP001259832"/>
    </source>
</evidence>
<reference evidence="2" key="1">
    <citation type="submission" date="2023-08" db="EMBL/GenBank/DDBJ databases">
        <title>Reference Genome Resource for the Citrus Pathogen Phytophthora citrophthora.</title>
        <authorList>
            <person name="Moller H."/>
            <person name="Coetzee B."/>
            <person name="Rose L.J."/>
            <person name="Van Niekerk J.M."/>
        </authorList>
    </citation>
    <scope>NUCLEOTIDE SEQUENCE</scope>
    <source>
        <strain evidence="2">STE-U-9442</strain>
    </source>
</reference>
<feature type="region of interest" description="Disordered" evidence="1">
    <location>
        <begin position="91"/>
        <end position="153"/>
    </location>
</feature>
<feature type="compositionally biased region" description="Basic residues" evidence="1">
    <location>
        <begin position="139"/>
        <end position="153"/>
    </location>
</feature>
<sequence>MRPLLNGEWRPGNNQGQKRRTRVCKVCYLRKDTSSARGGDSSTYCSTCTLQPLSKKSMARRVFLCEKKRHTMKGELRSCFDIWHKCWSNGALAPAPQQGGKRSIRARAPARRQDVVGAEDGDESGGSVSDDFTAGGSRSSKRARRARSARATD</sequence>
<evidence type="ECO:0000313" key="2">
    <source>
        <dbReference type="EMBL" id="KAK1930143.1"/>
    </source>
</evidence>
<protein>
    <recommendedName>
        <fullName evidence="4">PiggyBac transposable element-derived protein 4 C-terminal zinc-ribbon domain-containing protein</fullName>
    </recommendedName>
</protein>
<name>A0AAD9LB72_9STRA</name>
<gene>
    <name evidence="2" type="ORF">P3T76_014376</name>
</gene>
<comment type="caution">
    <text evidence="2">The sequence shown here is derived from an EMBL/GenBank/DDBJ whole genome shotgun (WGS) entry which is preliminary data.</text>
</comment>